<dbReference type="EMBL" id="JOJR01000293">
    <property type="protein sequence ID" value="RCN40286.1"/>
    <property type="molecule type" value="Genomic_DNA"/>
</dbReference>
<dbReference type="AlphaFoldDB" id="A0A368G774"/>
<dbReference type="OrthoDB" id="5868127at2759"/>
<gene>
    <name evidence="3" type="ORF">ANCCAN_13773</name>
</gene>
<keyword evidence="4" id="KW-1185">Reference proteome</keyword>
<evidence type="ECO:0000313" key="3">
    <source>
        <dbReference type="EMBL" id="RCN40286.1"/>
    </source>
</evidence>
<dbReference type="Proteomes" id="UP000252519">
    <property type="component" value="Unassembled WGS sequence"/>
</dbReference>
<reference evidence="3 4" key="1">
    <citation type="submission" date="2014-10" db="EMBL/GenBank/DDBJ databases">
        <title>Draft genome of the hookworm Ancylostoma caninum.</title>
        <authorList>
            <person name="Mitreva M."/>
        </authorList>
    </citation>
    <scope>NUCLEOTIDE SEQUENCE [LARGE SCALE GENOMIC DNA]</scope>
    <source>
        <strain evidence="3 4">Baltimore</strain>
    </source>
</reference>
<feature type="chain" id="PRO_5016952141" evidence="2">
    <location>
        <begin position="20"/>
        <end position="143"/>
    </location>
</feature>
<evidence type="ECO:0000256" key="2">
    <source>
        <dbReference type="SAM" id="SignalP"/>
    </source>
</evidence>
<dbReference type="STRING" id="29170.A0A368G774"/>
<comment type="caution">
    <text evidence="3">The sequence shown here is derived from an EMBL/GenBank/DDBJ whole genome shotgun (WGS) entry which is preliminary data.</text>
</comment>
<feature type="coiled-coil region" evidence="1">
    <location>
        <begin position="36"/>
        <end position="89"/>
    </location>
</feature>
<evidence type="ECO:0000256" key="1">
    <source>
        <dbReference type="SAM" id="Coils"/>
    </source>
</evidence>
<feature type="signal peptide" evidence="2">
    <location>
        <begin position="1"/>
        <end position="19"/>
    </location>
</feature>
<sequence>MKSIVLTVGLLAIAFTAFAEEEVDNKELSETGVAVLQKIRALHKEEEEVLDAIENEKDREIIENLLQKESEAEDEIEEATRVKRAIRRRARRRGGRRAAAARRRFYRRLRRNRHRAARKRVAHARRHQRNLRRAANKIRRLQG</sequence>
<protein>
    <submittedName>
        <fullName evidence="3">Uncharacterized protein</fullName>
    </submittedName>
</protein>
<keyword evidence="2" id="KW-0732">Signal</keyword>
<proteinExistence type="predicted"/>
<name>A0A368G774_ANCCA</name>
<accession>A0A368G774</accession>
<keyword evidence="1" id="KW-0175">Coiled coil</keyword>
<evidence type="ECO:0000313" key="4">
    <source>
        <dbReference type="Proteomes" id="UP000252519"/>
    </source>
</evidence>
<organism evidence="3 4">
    <name type="scientific">Ancylostoma caninum</name>
    <name type="common">Dog hookworm</name>
    <dbReference type="NCBI Taxonomy" id="29170"/>
    <lineage>
        <taxon>Eukaryota</taxon>
        <taxon>Metazoa</taxon>
        <taxon>Ecdysozoa</taxon>
        <taxon>Nematoda</taxon>
        <taxon>Chromadorea</taxon>
        <taxon>Rhabditida</taxon>
        <taxon>Rhabditina</taxon>
        <taxon>Rhabditomorpha</taxon>
        <taxon>Strongyloidea</taxon>
        <taxon>Ancylostomatidae</taxon>
        <taxon>Ancylostomatinae</taxon>
        <taxon>Ancylostoma</taxon>
    </lineage>
</organism>